<evidence type="ECO:0000313" key="3">
    <source>
        <dbReference type="Proteomes" id="UP000241848"/>
    </source>
</evidence>
<gene>
    <name evidence="2" type="ORF">C7B45_09235</name>
</gene>
<proteinExistence type="predicted"/>
<evidence type="ECO:0000313" key="2">
    <source>
        <dbReference type="EMBL" id="PSR21862.1"/>
    </source>
</evidence>
<evidence type="ECO:0000256" key="1">
    <source>
        <dbReference type="SAM" id="MobiDB-lite"/>
    </source>
</evidence>
<organism evidence="2 3">
    <name type="scientific">Sulfobacillus acidophilus</name>
    <dbReference type="NCBI Taxonomy" id="53633"/>
    <lineage>
        <taxon>Bacteria</taxon>
        <taxon>Bacillati</taxon>
        <taxon>Bacillota</taxon>
        <taxon>Clostridia</taxon>
        <taxon>Eubacteriales</taxon>
        <taxon>Clostridiales Family XVII. Incertae Sedis</taxon>
        <taxon>Sulfobacillus</taxon>
    </lineage>
</organism>
<name>A0A2T2WHZ0_9FIRM</name>
<comment type="caution">
    <text evidence="2">The sequence shown here is derived from an EMBL/GenBank/DDBJ whole genome shotgun (WGS) entry which is preliminary data.</text>
</comment>
<accession>A0A2T2WHZ0</accession>
<dbReference type="AlphaFoldDB" id="A0A2T2WHZ0"/>
<dbReference type="Proteomes" id="UP000241848">
    <property type="component" value="Unassembled WGS sequence"/>
</dbReference>
<dbReference type="EMBL" id="PXYV01000026">
    <property type="protein sequence ID" value="PSR21862.1"/>
    <property type="molecule type" value="Genomic_DNA"/>
</dbReference>
<feature type="region of interest" description="Disordered" evidence="1">
    <location>
        <begin position="50"/>
        <end position="76"/>
    </location>
</feature>
<reference evidence="2 3" key="1">
    <citation type="journal article" date="2014" name="BMC Genomics">
        <title>Comparison of environmental and isolate Sulfobacillus genomes reveals diverse carbon, sulfur, nitrogen, and hydrogen metabolisms.</title>
        <authorList>
            <person name="Justice N.B."/>
            <person name="Norman A."/>
            <person name="Brown C.T."/>
            <person name="Singh A."/>
            <person name="Thomas B.C."/>
            <person name="Banfield J.F."/>
        </authorList>
    </citation>
    <scope>NUCLEOTIDE SEQUENCE [LARGE SCALE GENOMIC DNA]</scope>
    <source>
        <strain evidence="2">AMDSBA3</strain>
    </source>
</reference>
<sequence length="76" mass="8550">MFWAWAAVLQVLVVGLMGAAVSLIVMRHDDTVSTKIRRFPSRLRRWLRRRSATKGERRQGSASSRVARGRGPQSSA</sequence>
<protein>
    <submittedName>
        <fullName evidence="2">Uncharacterized protein</fullName>
    </submittedName>
</protein>